<evidence type="ECO:0000256" key="8">
    <source>
        <dbReference type="ARBA" id="ARBA00022777"/>
    </source>
</evidence>
<evidence type="ECO:0000256" key="10">
    <source>
        <dbReference type="PIRSR" id="PIRSR601805-1"/>
    </source>
</evidence>
<comment type="caution">
    <text evidence="13">The sequence shown here is derived from an EMBL/GenBank/DDBJ whole genome shotgun (WGS) entry which is preliminary data.</text>
</comment>
<dbReference type="GO" id="GO:0004001">
    <property type="term" value="F:adenosine kinase activity"/>
    <property type="evidence" value="ECO:0007669"/>
    <property type="project" value="UniProtKB-UniRule"/>
</dbReference>
<reference evidence="14" key="2">
    <citation type="submission" date="2019-10" db="EMBL/GenBank/DDBJ databases">
        <title>Conservation and host-specific expression of non-tandemly repeated heterogenous ribosome RNA gene in arbuscular mycorrhizal fungi.</title>
        <authorList>
            <person name="Maeda T."/>
            <person name="Kobayashi Y."/>
            <person name="Nakagawa T."/>
            <person name="Ezawa T."/>
            <person name="Yamaguchi K."/>
            <person name="Bino T."/>
            <person name="Nishimoto Y."/>
            <person name="Shigenobu S."/>
            <person name="Kawaguchi M."/>
        </authorList>
    </citation>
    <scope>NUCLEOTIDE SEQUENCE</scope>
    <source>
        <strain evidence="14">HR1</strain>
    </source>
</reference>
<dbReference type="GO" id="GO:0005829">
    <property type="term" value="C:cytosol"/>
    <property type="evidence" value="ECO:0007669"/>
    <property type="project" value="TreeGrafter"/>
</dbReference>
<dbReference type="EMBL" id="BLAL01000208">
    <property type="protein sequence ID" value="GES91866.1"/>
    <property type="molecule type" value="Genomic_DNA"/>
</dbReference>
<feature type="domain" description="Carbohydrate kinase PfkB" evidence="12">
    <location>
        <begin position="55"/>
        <end position="343"/>
    </location>
</feature>
<dbReference type="AlphaFoldDB" id="A0A2Z6RBZ2"/>
<dbReference type="Pfam" id="PF00294">
    <property type="entry name" value="PfkB"/>
    <property type="match status" value="1"/>
</dbReference>
<keyword evidence="5 11" id="KW-0808">Transferase</keyword>
<evidence type="ECO:0000256" key="4">
    <source>
        <dbReference type="ARBA" id="ARBA00012119"/>
    </source>
</evidence>
<dbReference type="EMBL" id="BEXD01000780">
    <property type="protein sequence ID" value="GBB90148.1"/>
    <property type="molecule type" value="Genomic_DNA"/>
</dbReference>
<feature type="active site" description="Proton acceptor" evidence="10">
    <location>
        <position position="304"/>
    </location>
</feature>
<dbReference type="InterPro" id="IPR001805">
    <property type="entry name" value="Adenokinase"/>
</dbReference>
<evidence type="ECO:0000256" key="5">
    <source>
        <dbReference type="ARBA" id="ARBA00022679"/>
    </source>
</evidence>
<dbReference type="Gene3D" id="3.30.1110.10">
    <property type="match status" value="1"/>
</dbReference>
<dbReference type="GO" id="GO:0006144">
    <property type="term" value="P:purine nucleobase metabolic process"/>
    <property type="evidence" value="ECO:0007669"/>
    <property type="project" value="TreeGrafter"/>
</dbReference>
<keyword evidence="11" id="KW-0460">Magnesium</keyword>
<protein>
    <recommendedName>
        <fullName evidence="4 11">Adenosine kinase</fullName>
        <shortName evidence="11">AK</shortName>
        <ecNumber evidence="4 11">2.7.1.20</ecNumber>
    </recommendedName>
    <alternativeName>
        <fullName evidence="11">Adenosine 5'-phosphotransferase</fullName>
    </alternativeName>
</protein>
<evidence type="ECO:0000256" key="11">
    <source>
        <dbReference type="RuleBase" id="RU368116"/>
    </source>
</evidence>
<dbReference type="InterPro" id="IPR002173">
    <property type="entry name" value="Carboh/pur_kinase_PfkB_CS"/>
</dbReference>
<dbReference type="PRINTS" id="PR00989">
    <property type="entry name" value="ADENOKINASE"/>
</dbReference>
<dbReference type="PROSITE" id="PS00584">
    <property type="entry name" value="PFKB_KINASES_2"/>
    <property type="match status" value="1"/>
</dbReference>
<comment type="similarity">
    <text evidence="3 11">Belongs to the carbohydrate kinase PfkB family.</text>
</comment>
<accession>A0A2Z6RBZ2</accession>
<organism evidence="13 15">
    <name type="scientific">Rhizophagus clarus</name>
    <dbReference type="NCBI Taxonomy" id="94130"/>
    <lineage>
        <taxon>Eukaryota</taxon>
        <taxon>Fungi</taxon>
        <taxon>Fungi incertae sedis</taxon>
        <taxon>Mucoromycota</taxon>
        <taxon>Glomeromycotina</taxon>
        <taxon>Glomeromycetes</taxon>
        <taxon>Glomerales</taxon>
        <taxon>Glomeraceae</taxon>
        <taxon>Rhizophagus</taxon>
    </lineage>
</organism>
<evidence type="ECO:0000256" key="6">
    <source>
        <dbReference type="ARBA" id="ARBA00022726"/>
    </source>
</evidence>
<dbReference type="Proteomes" id="UP000247702">
    <property type="component" value="Unassembled WGS sequence"/>
</dbReference>
<gene>
    <name evidence="14" type="ORF">RCL2_001866800</name>
    <name evidence="13" type="ORF">RclHR1_01700011</name>
</gene>
<comment type="catalytic activity">
    <reaction evidence="11">
        <text>adenosine + ATP = AMP + ADP + H(+)</text>
        <dbReference type="Rhea" id="RHEA:20824"/>
        <dbReference type="ChEBI" id="CHEBI:15378"/>
        <dbReference type="ChEBI" id="CHEBI:16335"/>
        <dbReference type="ChEBI" id="CHEBI:30616"/>
        <dbReference type="ChEBI" id="CHEBI:456215"/>
        <dbReference type="ChEBI" id="CHEBI:456216"/>
        <dbReference type="EC" id="2.7.1.20"/>
    </reaction>
</comment>
<reference evidence="13 15" key="1">
    <citation type="submission" date="2017-11" db="EMBL/GenBank/DDBJ databases">
        <title>The genome of Rhizophagus clarus HR1 reveals common genetic basis of auxotrophy among arbuscular mycorrhizal fungi.</title>
        <authorList>
            <person name="Kobayashi Y."/>
        </authorList>
    </citation>
    <scope>NUCLEOTIDE SEQUENCE [LARGE SCALE GENOMIC DNA]</scope>
    <source>
        <strain evidence="13 15">HR1</strain>
    </source>
</reference>
<evidence type="ECO:0000256" key="3">
    <source>
        <dbReference type="ARBA" id="ARBA00010688"/>
    </source>
</evidence>
<dbReference type="PANTHER" id="PTHR45769:SF3">
    <property type="entry name" value="ADENOSINE KINASE"/>
    <property type="match status" value="1"/>
</dbReference>
<dbReference type="CDD" id="cd01168">
    <property type="entry name" value="adenosine_kinase"/>
    <property type="match status" value="1"/>
</dbReference>
<name>A0A2Z6RBZ2_9GLOM</name>
<evidence type="ECO:0000313" key="15">
    <source>
        <dbReference type="Proteomes" id="UP000247702"/>
    </source>
</evidence>
<dbReference type="STRING" id="94130.A0A2Z6RBZ2"/>
<dbReference type="SUPFAM" id="SSF53613">
    <property type="entry name" value="Ribokinase-like"/>
    <property type="match status" value="1"/>
</dbReference>
<dbReference type="GO" id="GO:0005524">
    <property type="term" value="F:ATP binding"/>
    <property type="evidence" value="ECO:0007669"/>
    <property type="project" value="UniProtKB-UniRule"/>
</dbReference>
<keyword evidence="15" id="KW-1185">Reference proteome</keyword>
<sequence>MPNETSNEYILLGIGNSLLDLFVYNSEEVEKLIEKYELLPKPIDKDFNKINEFLNEVSKYPDTLKVPGGTAQNSLRGAQRLLPPNSTVIIGCIGKDEFGKTLKRVLNNDGVKTEYMEVDNYPTGISSFNKLTNNKYFVRNNKGAATRYNLENLKSPSKWKFVENAKYIYVCGFILKENFHIVKEIYKHTSENNKVYATNLSSVKSVKKYKHRIDEISPYWDIIFGNESEALTFAEMSNWNTTDILEVTKKLAQLPKYSNNFVRIAVITRDARSTIYADQNGTIKEYPVIPIAENDLIDVTGAGDAFVGGFLSQFIQGKSADECIMAGHKLSNYIIRQVGTQYDSYDSFVQNNSVNYS</sequence>
<evidence type="ECO:0000256" key="2">
    <source>
        <dbReference type="ARBA" id="ARBA00004801"/>
    </source>
</evidence>
<keyword evidence="6 11" id="KW-0660">Purine salvage</keyword>
<dbReference type="GO" id="GO:0006166">
    <property type="term" value="P:purine ribonucleoside salvage"/>
    <property type="evidence" value="ECO:0007669"/>
    <property type="project" value="UniProtKB-KW"/>
</dbReference>
<evidence type="ECO:0000256" key="9">
    <source>
        <dbReference type="ARBA" id="ARBA00022840"/>
    </source>
</evidence>
<dbReference type="GO" id="GO:0005634">
    <property type="term" value="C:nucleus"/>
    <property type="evidence" value="ECO:0007669"/>
    <property type="project" value="TreeGrafter"/>
</dbReference>
<dbReference type="EC" id="2.7.1.20" evidence="4 11"/>
<dbReference type="UniPathway" id="UPA00588">
    <property type="reaction ID" value="UER00659"/>
</dbReference>
<keyword evidence="7 11" id="KW-0547">Nucleotide-binding</keyword>
<evidence type="ECO:0000256" key="7">
    <source>
        <dbReference type="ARBA" id="ARBA00022741"/>
    </source>
</evidence>
<dbReference type="InterPro" id="IPR011611">
    <property type="entry name" value="PfkB_dom"/>
</dbReference>
<evidence type="ECO:0000313" key="13">
    <source>
        <dbReference type="EMBL" id="GBB90148.1"/>
    </source>
</evidence>
<keyword evidence="8 11" id="KW-0418">Kinase</keyword>
<dbReference type="PANTHER" id="PTHR45769">
    <property type="entry name" value="ADENOSINE KINASE"/>
    <property type="match status" value="1"/>
</dbReference>
<evidence type="ECO:0000313" key="14">
    <source>
        <dbReference type="EMBL" id="GES91866.1"/>
    </source>
</evidence>
<comment type="function">
    <text evidence="11">ATP dependent phosphorylation of adenosine and other related nucleoside analogs to monophosphate derivatives.</text>
</comment>
<evidence type="ECO:0000259" key="12">
    <source>
        <dbReference type="Pfam" id="PF00294"/>
    </source>
</evidence>
<dbReference type="InterPro" id="IPR029056">
    <property type="entry name" value="Ribokinase-like"/>
</dbReference>
<proteinExistence type="inferred from homology"/>
<evidence type="ECO:0000256" key="1">
    <source>
        <dbReference type="ARBA" id="ARBA00001946"/>
    </source>
</evidence>
<comment type="pathway">
    <text evidence="2 11">Purine metabolism; AMP biosynthesis via salvage pathway; AMP from adenosine: step 1/1.</text>
</comment>
<dbReference type="GO" id="GO:0044209">
    <property type="term" value="P:AMP salvage"/>
    <property type="evidence" value="ECO:0007669"/>
    <property type="project" value="UniProtKB-UniRule"/>
</dbReference>
<comment type="cofactor">
    <cofactor evidence="1 11">
        <name>Mg(2+)</name>
        <dbReference type="ChEBI" id="CHEBI:18420"/>
    </cofactor>
</comment>
<dbReference type="Gene3D" id="3.40.1190.20">
    <property type="match status" value="1"/>
</dbReference>
<keyword evidence="9 11" id="KW-0067">ATP-binding</keyword>
<dbReference type="Proteomes" id="UP000615446">
    <property type="component" value="Unassembled WGS sequence"/>
</dbReference>
<dbReference type="OrthoDB" id="432447at2759"/>